<reference evidence="3" key="1">
    <citation type="journal article" date="2005" name="Nature">
        <title>The map-based sequence of the rice genome.</title>
        <authorList>
            <consortium name="International rice genome sequencing project (IRGSP)"/>
            <person name="Matsumoto T."/>
            <person name="Wu J."/>
            <person name="Kanamori H."/>
            <person name="Katayose Y."/>
            <person name="Fujisawa M."/>
            <person name="Namiki N."/>
            <person name="Mizuno H."/>
            <person name="Yamamoto K."/>
            <person name="Antonio B.A."/>
            <person name="Baba T."/>
            <person name="Sakata K."/>
            <person name="Nagamura Y."/>
            <person name="Aoki H."/>
            <person name="Arikawa K."/>
            <person name="Arita K."/>
            <person name="Bito T."/>
            <person name="Chiden Y."/>
            <person name="Fujitsuka N."/>
            <person name="Fukunaka R."/>
            <person name="Hamada M."/>
            <person name="Harada C."/>
            <person name="Hayashi A."/>
            <person name="Hijishita S."/>
            <person name="Honda M."/>
            <person name="Hosokawa S."/>
            <person name="Ichikawa Y."/>
            <person name="Idonuma A."/>
            <person name="Iijima M."/>
            <person name="Ikeda M."/>
            <person name="Ikeno M."/>
            <person name="Ito K."/>
            <person name="Ito S."/>
            <person name="Ito T."/>
            <person name="Ito Y."/>
            <person name="Ito Y."/>
            <person name="Iwabuchi A."/>
            <person name="Kamiya K."/>
            <person name="Karasawa W."/>
            <person name="Kurita K."/>
            <person name="Katagiri S."/>
            <person name="Kikuta A."/>
            <person name="Kobayashi H."/>
            <person name="Kobayashi N."/>
            <person name="Machita K."/>
            <person name="Maehara T."/>
            <person name="Masukawa M."/>
            <person name="Mizubayashi T."/>
            <person name="Mukai Y."/>
            <person name="Nagasaki H."/>
            <person name="Nagata Y."/>
            <person name="Naito S."/>
            <person name="Nakashima M."/>
            <person name="Nakama Y."/>
            <person name="Nakamichi Y."/>
            <person name="Nakamura M."/>
            <person name="Meguro A."/>
            <person name="Negishi M."/>
            <person name="Ohta I."/>
            <person name="Ohta T."/>
            <person name="Okamoto M."/>
            <person name="Ono N."/>
            <person name="Saji S."/>
            <person name="Sakaguchi M."/>
            <person name="Sakai K."/>
            <person name="Shibata M."/>
            <person name="Shimokawa T."/>
            <person name="Song J."/>
            <person name="Takazaki Y."/>
            <person name="Terasawa K."/>
            <person name="Tsugane M."/>
            <person name="Tsuji K."/>
            <person name="Ueda S."/>
            <person name="Waki K."/>
            <person name="Yamagata H."/>
            <person name="Yamamoto M."/>
            <person name="Yamamoto S."/>
            <person name="Yamane H."/>
            <person name="Yoshiki S."/>
            <person name="Yoshihara R."/>
            <person name="Yukawa K."/>
            <person name="Zhong H."/>
            <person name="Yano M."/>
            <person name="Yuan Q."/>
            <person name="Ouyang S."/>
            <person name="Liu J."/>
            <person name="Jones K.M."/>
            <person name="Gansberger K."/>
            <person name="Moffat K."/>
            <person name="Hill J."/>
            <person name="Bera J."/>
            <person name="Fadrosh D."/>
            <person name="Jin S."/>
            <person name="Johri S."/>
            <person name="Kim M."/>
            <person name="Overton L."/>
            <person name="Reardon M."/>
            <person name="Tsitrin T."/>
            <person name="Vuong H."/>
            <person name="Weaver B."/>
            <person name="Ciecko A."/>
            <person name="Tallon L."/>
            <person name="Jackson J."/>
            <person name="Pai G."/>
            <person name="Aken S.V."/>
            <person name="Utterback T."/>
            <person name="Reidmuller S."/>
            <person name="Feldblyum T."/>
            <person name="Hsiao J."/>
            <person name="Zismann V."/>
            <person name="Iobst S."/>
            <person name="de Vazeille A.R."/>
            <person name="Buell C.R."/>
            <person name="Ying K."/>
            <person name="Li Y."/>
            <person name="Lu T."/>
            <person name="Huang Y."/>
            <person name="Zhao Q."/>
            <person name="Feng Q."/>
            <person name="Zhang L."/>
            <person name="Zhu J."/>
            <person name="Weng Q."/>
            <person name="Mu J."/>
            <person name="Lu Y."/>
            <person name="Fan D."/>
            <person name="Liu Y."/>
            <person name="Guan J."/>
            <person name="Zhang Y."/>
            <person name="Yu S."/>
            <person name="Liu X."/>
            <person name="Zhang Y."/>
            <person name="Hong G."/>
            <person name="Han B."/>
            <person name="Choisne N."/>
            <person name="Demange N."/>
            <person name="Orjeda G."/>
            <person name="Samain S."/>
            <person name="Cattolico L."/>
            <person name="Pelletier E."/>
            <person name="Couloux A."/>
            <person name="Segurens B."/>
            <person name="Wincker P."/>
            <person name="D'Hont A."/>
            <person name="Scarpelli C."/>
            <person name="Weissenbach J."/>
            <person name="Salanoubat M."/>
            <person name="Quetier F."/>
            <person name="Yu Y."/>
            <person name="Kim H.R."/>
            <person name="Rambo T."/>
            <person name="Currie J."/>
            <person name="Collura K."/>
            <person name="Luo M."/>
            <person name="Yang T."/>
            <person name="Ammiraju J.S.S."/>
            <person name="Engler F."/>
            <person name="Soderlund C."/>
            <person name="Wing R.A."/>
            <person name="Palmer L.E."/>
            <person name="de la Bastide M."/>
            <person name="Spiegel L."/>
            <person name="Nascimento L."/>
            <person name="Zutavern T."/>
            <person name="O'Shaughnessy A."/>
            <person name="Dike S."/>
            <person name="Dedhia N."/>
            <person name="Preston R."/>
            <person name="Balija V."/>
            <person name="McCombie W.R."/>
            <person name="Chow T."/>
            <person name="Chen H."/>
            <person name="Chung M."/>
            <person name="Chen C."/>
            <person name="Shaw J."/>
            <person name="Wu H."/>
            <person name="Hsiao K."/>
            <person name="Chao Y."/>
            <person name="Chu M."/>
            <person name="Cheng C."/>
            <person name="Hour A."/>
            <person name="Lee P."/>
            <person name="Lin S."/>
            <person name="Lin Y."/>
            <person name="Liou J."/>
            <person name="Liu S."/>
            <person name="Hsing Y."/>
            <person name="Raghuvanshi S."/>
            <person name="Mohanty A."/>
            <person name="Bharti A.K."/>
            <person name="Gaur A."/>
            <person name="Gupta V."/>
            <person name="Kumar D."/>
            <person name="Ravi V."/>
            <person name="Vij S."/>
            <person name="Kapur A."/>
            <person name="Khurana P."/>
            <person name="Khurana P."/>
            <person name="Khurana J.P."/>
            <person name="Tyagi A.K."/>
            <person name="Gaikwad K."/>
            <person name="Singh A."/>
            <person name="Dalal V."/>
            <person name="Srivastava S."/>
            <person name="Dixit A."/>
            <person name="Pal A.K."/>
            <person name="Ghazi I.A."/>
            <person name="Yadav M."/>
            <person name="Pandit A."/>
            <person name="Bhargava A."/>
            <person name="Sureshbabu K."/>
            <person name="Batra K."/>
            <person name="Sharma T.R."/>
            <person name="Mohapatra T."/>
            <person name="Singh N.K."/>
            <person name="Messing J."/>
            <person name="Nelson A.B."/>
            <person name="Fuks G."/>
            <person name="Kavchok S."/>
            <person name="Keizer G."/>
            <person name="Linton E."/>
            <person name="Llaca V."/>
            <person name="Song R."/>
            <person name="Tanyolac B."/>
            <person name="Young S."/>
            <person name="Ho-Il K."/>
            <person name="Hahn J.H."/>
            <person name="Sangsakoo G."/>
            <person name="Vanavichit A."/>
            <person name="de Mattos Luiz.A.T."/>
            <person name="Zimmer P.D."/>
            <person name="Malone G."/>
            <person name="Dellagostin O."/>
            <person name="de Oliveira A.C."/>
            <person name="Bevan M."/>
            <person name="Bancroft I."/>
            <person name="Minx P."/>
            <person name="Cordum H."/>
            <person name="Wilson R."/>
            <person name="Cheng Z."/>
            <person name="Jin W."/>
            <person name="Jiang J."/>
            <person name="Leong S.A."/>
            <person name="Iwama H."/>
            <person name="Gojobori T."/>
            <person name="Itoh T."/>
            <person name="Niimura Y."/>
            <person name="Fujii Y."/>
            <person name="Habara T."/>
            <person name="Sakai H."/>
            <person name="Sato Y."/>
            <person name="Wilson G."/>
            <person name="Kumar K."/>
            <person name="McCouch S."/>
            <person name="Juretic N."/>
            <person name="Hoen D."/>
            <person name="Wright S."/>
            <person name="Bruskiewich R."/>
            <person name="Bureau T."/>
            <person name="Miyao A."/>
            <person name="Hirochika H."/>
            <person name="Nishikawa T."/>
            <person name="Kadowaki K."/>
            <person name="Sugiura M."/>
            <person name="Burr B."/>
            <person name="Sasaki T."/>
        </authorList>
    </citation>
    <scope>NUCLEOTIDE SEQUENCE [LARGE SCALE GENOMIC DNA]</scope>
    <source>
        <strain evidence="3">cv. Nipponbare</strain>
    </source>
</reference>
<gene>
    <name evidence="2" type="primary">P0652A05.22</name>
</gene>
<evidence type="ECO:0000313" key="2">
    <source>
        <dbReference type="EMBL" id="BAD33125.1"/>
    </source>
</evidence>
<accession>Q69UE4</accession>
<sequence>MPDVRAVALSVYSPSPVRPSEWRQRCNSSSKTRQPAGWARRRRRRLRVDAAQQRASTTAATVGQHAGGAAATVGRRGSAAGQRGGDNRWPVRKEVRWQREGEAWPWGCWGPTVLEEAQMQQGDGARGDARVAGWRYWTLWCLL</sequence>
<evidence type="ECO:0000313" key="3">
    <source>
        <dbReference type="Proteomes" id="UP000000763"/>
    </source>
</evidence>
<name>Q69UE4_ORYSJ</name>
<dbReference type="AlphaFoldDB" id="Q69UE4"/>
<evidence type="ECO:0000256" key="1">
    <source>
        <dbReference type="SAM" id="MobiDB-lite"/>
    </source>
</evidence>
<organism evidence="2 3">
    <name type="scientific">Oryza sativa subsp. japonica</name>
    <name type="common">Rice</name>
    <dbReference type="NCBI Taxonomy" id="39947"/>
    <lineage>
        <taxon>Eukaryota</taxon>
        <taxon>Viridiplantae</taxon>
        <taxon>Streptophyta</taxon>
        <taxon>Embryophyta</taxon>
        <taxon>Tracheophyta</taxon>
        <taxon>Spermatophyta</taxon>
        <taxon>Magnoliopsida</taxon>
        <taxon>Liliopsida</taxon>
        <taxon>Poales</taxon>
        <taxon>Poaceae</taxon>
        <taxon>BOP clade</taxon>
        <taxon>Oryzoideae</taxon>
        <taxon>Oryzeae</taxon>
        <taxon>Oryzinae</taxon>
        <taxon>Oryza</taxon>
        <taxon>Oryza sativa</taxon>
    </lineage>
</organism>
<feature type="compositionally biased region" description="Low complexity" evidence="1">
    <location>
        <begin position="49"/>
        <end position="81"/>
    </location>
</feature>
<dbReference type="EMBL" id="AP004571">
    <property type="protein sequence ID" value="BAD33125.1"/>
    <property type="molecule type" value="Genomic_DNA"/>
</dbReference>
<proteinExistence type="predicted"/>
<feature type="region of interest" description="Disordered" evidence="1">
    <location>
        <begin position="15"/>
        <end position="89"/>
    </location>
</feature>
<reference evidence="3" key="2">
    <citation type="journal article" date="2008" name="Nucleic Acids Res.">
        <title>The rice annotation project database (RAP-DB): 2008 update.</title>
        <authorList>
            <consortium name="The rice annotation project (RAP)"/>
        </authorList>
    </citation>
    <scope>GENOME REANNOTATION</scope>
    <source>
        <strain evidence="3">cv. Nipponbare</strain>
    </source>
</reference>
<protein>
    <submittedName>
        <fullName evidence="2">Uncharacterized protein</fullName>
    </submittedName>
</protein>
<dbReference type="Proteomes" id="UP000000763">
    <property type="component" value="Chromosome 6"/>
</dbReference>